<protein>
    <submittedName>
        <fullName evidence="1">Uncharacterized protein</fullName>
    </submittedName>
</protein>
<dbReference type="EMBL" id="BQKI01000022">
    <property type="protein sequence ID" value="GJN12254.1"/>
    <property type="molecule type" value="Genomic_DNA"/>
</dbReference>
<comment type="caution">
    <text evidence="1">The sequence shown here is derived from an EMBL/GenBank/DDBJ whole genome shotgun (WGS) entry which is preliminary data.</text>
</comment>
<keyword evidence="3" id="KW-1185">Reference proteome</keyword>
<gene>
    <name evidence="1" type="primary">ga30482</name>
    <name evidence="2" type="synonym">ga30516</name>
    <name evidence="1" type="ORF">PR202_ga30482</name>
    <name evidence="2" type="ORF">PR202_ga30516</name>
</gene>
<evidence type="ECO:0000313" key="2">
    <source>
        <dbReference type="EMBL" id="GJN12254.1"/>
    </source>
</evidence>
<dbReference type="EMBL" id="BQKI01000022">
    <property type="protein sequence ID" value="GJN12224.1"/>
    <property type="molecule type" value="Genomic_DNA"/>
</dbReference>
<dbReference type="AlphaFoldDB" id="A0AAV5DMG1"/>
<proteinExistence type="predicted"/>
<evidence type="ECO:0000313" key="1">
    <source>
        <dbReference type="EMBL" id="GJN12224.1"/>
    </source>
</evidence>
<evidence type="ECO:0000313" key="3">
    <source>
        <dbReference type="Proteomes" id="UP001054889"/>
    </source>
</evidence>
<sequence length="117" mass="13003">MRPSITYWSTVFLRDNSGISCSDKLVSSCCPPQPSDTSFEEWWNYFAGRVHGEARKKFNTTIILGAWILWRHRNDCIFNGREPNLAAVLILAGNERSWWSLAGAGALAASPAAQAVD</sequence>
<name>A0AAV5DMG1_ELECO</name>
<organism evidence="1 3">
    <name type="scientific">Eleusine coracana subsp. coracana</name>
    <dbReference type="NCBI Taxonomy" id="191504"/>
    <lineage>
        <taxon>Eukaryota</taxon>
        <taxon>Viridiplantae</taxon>
        <taxon>Streptophyta</taxon>
        <taxon>Embryophyta</taxon>
        <taxon>Tracheophyta</taxon>
        <taxon>Spermatophyta</taxon>
        <taxon>Magnoliopsida</taxon>
        <taxon>Liliopsida</taxon>
        <taxon>Poales</taxon>
        <taxon>Poaceae</taxon>
        <taxon>PACMAD clade</taxon>
        <taxon>Chloridoideae</taxon>
        <taxon>Cynodonteae</taxon>
        <taxon>Eleusininae</taxon>
        <taxon>Eleusine</taxon>
    </lineage>
</organism>
<reference evidence="1" key="2">
    <citation type="submission" date="2021-12" db="EMBL/GenBank/DDBJ databases">
        <title>Resequencing data analysis of finger millet.</title>
        <authorList>
            <person name="Hatakeyama M."/>
            <person name="Aluri S."/>
            <person name="Balachadran M.T."/>
            <person name="Sivarajan S.R."/>
            <person name="Poveda L."/>
            <person name="Shimizu-Inatsugi R."/>
            <person name="Schlapbach R."/>
            <person name="Sreeman S.M."/>
            <person name="Shimizu K.K."/>
        </authorList>
    </citation>
    <scope>NUCLEOTIDE SEQUENCE</scope>
</reference>
<reference evidence="1" key="1">
    <citation type="journal article" date="2018" name="DNA Res.">
        <title>Multiple hybrid de novo genome assembly of finger millet, an orphan allotetraploid crop.</title>
        <authorList>
            <person name="Hatakeyama M."/>
            <person name="Aluri S."/>
            <person name="Balachadran M.T."/>
            <person name="Sivarajan S.R."/>
            <person name="Patrignani A."/>
            <person name="Gruter S."/>
            <person name="Poveda L."/>
            <person name="Shimizu-Inatsugi R."/>
            <person name="Baeten J."/>
            <person name="Francoijs K.J."/>
            <person name="Nataraja K.N."/>
            <person name="Reddy Y.A.N."/>
            <person name="Phadnis S."/>
            <person name="Ravikumar R.L."/>
            <person name="Schlapbach R."/>
            <person name="Sreeman S.M."/>
            <person name="Shimizu K.K."/>
        </authorList>
    </citation>
    <scope>NUCLEOTIDE SEQUENCE</scope>
</reference>
<dbReference type="Proteomes" id="UP001054889">
    <property type="component" value="Unassembled WGS sequence"/>
</dbReference>
<accession>A0AAV5DMG1</accession>